<dbReference type="PROSITE" id="PS50837">
    <property type="entry name" value="NACHT"/>
    <property type="match status" value="1"/>
</dbReference>
<dbReference type="Pfam" id="PF24883">
    <property type="entry name" value="NPHP3_N"/>
    <property type="match status" value="1"/>
</dbReference>
<keyword evidence="4" id="KW-1185">Reference proteome</keyword>
<dbReference type="SUPFAM" id="SSF52540">
    <property type="entry name" value="P-loop containing nucleoside triphosphate hydrolases"/>
    <property type="match status" value="1"/>
</dbReference>
<name>A0A8H4V9M8_9HYPO</name>
<protein>
    <recommendedName>
        <fullName evidence="2">NACHT domain-containing protein</fullName>
    </recommendedName>
</protein>
<accession>A0A8H4V9M8</accession>
<dbReference type="PANTHER" id="PTHR10039:SF10">
    <property type="entry name" value="NACHT DOMAIN-CONTAINING PROTEIN"/>
    <property type="match status" value="1"/>
</dbReference>
<evidence type="ECO:0000313" key="3">
    <source>
        <dbReference type="EMBL" id="KAF4512780.1"/>
    </source>
</evidence>
<dbReference type="Gene3D" id="3.40.50.300">
    <property type="entry name" value="P-loop containing nucleotide triphosphate hydrolases"/>
    <property type="match status" value="1"/>
</dbReference>
<evidence type="ECO:0000259" key="2">
    <source>
        <dbReference type="PROSITE" id="PS50837"/>
    </source>
</evidence>
<proteinExistence type="predicted"/>
<dbReference type="InterPro" id="IPR007111">
    <property type="entry name" value="NACHT_NTPase"/>
</dbReference>
<organism evidence="3 4">
    <name type="scientific">Ophiocordyceps sinensis</name>
    <dbReference type="NCBI Taxonomy" id="72228"/>
    <lineage>
        <taxon>Eukaryota</taxon>
        <taxon>Fungi</taxon>
        <taxon>Dikarya</taxon>
        <taxon>Ascomycota</taxon>
        <taxon>Pezizomycotina</taxon>
        <taxon>Sordariomycetes</taxon>
        <taxon>Hypocreomycetidae</taxon>
        <taxon>Hypocreales</taxon>
        <taxon>Ophiocordycipitaceae</taxon>
        <taxon>Ophiocordyceps</taxon>
    </lineage>
</organism>
<dbReference type="EMBL" id="JAAVMX010000001">
    <property type="protein sequence ID" value="KAF4512780.1"/>
    <property type="molecule type" value="Genomic_DNA"/>
</dbReference>
<feature type="domain" description="NACHT" evidence="2">
    <location>
        <begin position="382"/>
        <end position="529"/>
    </location>
</feature>
<evidence type="ECO:0000256" key="1">
    <source>
        <dbReference type="ARBA" id="ARBA00022737"/>
    </source>
</evidence>
<gene>
    <name evidence="3" type="ORF">G6O67_000119</name>
</gene>
<dbReference type="OrthoDB" id="4920872at2759"/>
<dbReference type="PANTHER" id="PTHR10039">
    <property type="entry name" value="AMELOGENIN"/>
    <property type="match status" value="1"/>
</dbReference>
<evidence type="ECO:0000313" key="4">
    <source>
        <dbReference type="Proteomes" id="UP000557566"/>
    </source>
</evidence>
<dbReference type="Proteomes" id="UP000557566">
    <property type="component" value="Unassembled WGS sequence"/>
</dbReference>
<sequence length="906" mass="101208">MSSSAARIENLQHRFRERLNLLLGESRAPPRGPQIDSAARALAKAGTLAANLGLGSPDALTSASPDPLNQSLEASTVTARDAADQSLINGSTLGVDLKAALVSSDLWSAAYREAVASLGENIDAAILKGENVAQVFKQLERIDKEANQESVFLRGVRYLSSLQVPLESFRLALDLAIPLTSIEPTAAMVFGVVKGVTAIAISFSTANLEFAKQIGEMLEQLSYIDDCDTLGQRTGKTDIHQALVLVYKKLLEFYNAAFDMLSRKGAKLVLKMVLENDRLPNIVKDFSKHADHLRKLVQKATWEIVEDVKAMLYDQERRPLHAMKTSWEYSDFSLVSRWLGVEKMSRQSQHHAYLQEIRVDQACEFLLTDAKFAHWHQAPGFRHLVVLGDMGCGKTVAMAFLVDELRRRSEHQLPQPRVCYHYCRNDETGGAIYVFSALILSILEQFPGLKREFFEWYKQAAACGTQPAASFKKLEEWLQATLKALNRPLFLVIEGLDESDRASRSSLLKSLRNLSQNSPTLKILLSSRPQEEMVEQLTGMAIIRLDSNAERDGFIVEKTVERQLFYLSDEVKPLVTETLSRLAQGSAIWTKMTANLIEIRGIRALGPMRAFLKQLQQPRQLSELYHDLFSRYTSNDAENQRLATTALEILAVTQRPLGILELAWAVALGVAEEQAGTLDVLAKLVDHQRLLSLVQPFIAHVDFNDLGKRQVRLLHQSVKEFIIMGWASDRPDQKGWAPAAATEQALVQQRTAVLEAGILNICIRYLLLDEVGHIHLFSREQVAIEELPQNPDVFCENDEPSDYNPCCLGNIERVCQAGSIRLHNWITQNCRPDCAIKPRFDFDSSLYDALSITSLYGSEAMLLGMLERSDFNGDSFLPNSAMGAADQILRWVLSKHAAKAGTRYST</sequence>
<keyword evidence="1" id="KW-0677">Repeat</keyword>
<dbReference type="AlphaFoldDB" id="A0A8H4V9M8"/>
<dbReference type="InterPro" id="IPR056884">
    <property type="entry name" value="NPHP3-like_N"/>
</dbReference>
<dbReference type="InterPro" id="IPR027417">
    <property type="entry name" value="P-loop_NTPase"/>
</dbReference>
<reference evidence="3 4" key="1">
    <citation type="journal article" date="2020" name="Genome Biol. Evol.">
        <title>A new high-quality draft genome assembly of the Chinese cordyceps Ophiocordyceps sinensis.</title>
        <authorList>
            <person name="Shu R."/>
            <person name="Zhang J."/>
            <person name="Meng Q."/>
            <person name="Zhang H."/>
            <person name="Zhou G."/>
            <person name="Li M."/>
            <person name="Wu P."/>
            <person name="Zhao Y."/>
            <person name="Chen C."/>
            <person name="Qin Q."/>
        </authorList>
    </citation>
    <scope>NUCLEOTIDE SEQUENCE [LARGE SCALE GENOMIC DNA]</scope>
    <source>
        <strain evidence="3 4">IOZ07</strain>
    </source>
</reference>
<comment type="caution">
    <text evidence="3">The sequence shown here is derived from an EMBL/GenBank/DDBJ whole genome shotgun (WGS) entry which is preliminary data.</text>
</comment>